<sequence>MSERWSGEEEGNCERDENGKFANPAAEAASQLTFSQTFFAQTVPPCSRLSTPYTSFLLPNTSFSAIFSMYSPPSFRPLSASSSSNPFSPPPFCFRTPPSLPSFQRILLRLNVLSLPPTCLLLQLVTVLEMFEILRKTNMNNNMEFNILLVAVVDDVGERKGSK</sequence>
<proteinExistence type="predicted"/>
<dbReference type="AlphaFoldDB" id="A0A8D8RG31"/>
<evidence type="ECO:0000313" key="1">
    <source>
        <dbReference type="EMBL" id="CAG6650619.1"/>
    </source>
</evidence>
<reference evidence="1" key="1">
    <citation type="submission" date="2021-05" db="EMBL/GenBank/DDBJ databases">
        <authorList>
            <person name="Alioto T."/>
            <person name="Alioto T."/>
            <person name="Gomez Garrido J."/>
        </authorList>
    </citation>
    <scope>NUCLEOTIDE SEQUENCE</scope>
</reference>
<name>A0A8D8RG31_9HEMI</name>
<protein>
    <submittedName>
        <fullName evidence="1">Uncharacterized protein</fullName>
    </submittedName>
</protein>
<organism evidence="1">
    <name type="scientific">Cacopsylla melanoneura</name>
    <dbReference type="NCBI Taxonomy" id="428564"/>
    <lineage>
        <taxon>Eukaryota</taxon>
        <taxon>Metazoa</taxon>
        <taxon>Ecdysozoa</taxon>
        <taxon>Arthropoda</taxon>
        <taxon>Hexapoda</taxon>
        <taxon>Insecta</taxon>
        <taxon>Pterygota</taxon>
        <taxon>Neoptera</taxon>
        <taxon>Paraneoptera</taxon>
        <taxon>Hemiptera</taxon>
        <taxon>Sternorrhyncha</taxon>
        <taxon>Psylloidea</taxon>
        <taxon>Psyllidae</taxon>
        <taxon>Psyllinae</taxon>
        <taxon>Cacopsylla</taxon>
    </lineage>
</organism>
<accession>A0A8D8RG31</accession>
<dbReference type="EMBL" id="HBUF01163057">
    <property type="protein sequence ID" value="CAG6650619.1"/>
    <property type="molecule type" value="Transcribed_RNA"/>
</dbReference>